<dbReference type="WBParaSite" id="JU765_v2.g13985.t1">
    <property type="protein sequence ID" value="JU765_v2.g13985.t1"/>
    <property type="gene ID" value="JU765_v2.g13985"/>
</dbReference>
<organism evidence="1 2">
    <name type="scientific">Panagrolaimus sp. JU765</name>
    <dbReference type="NCBI Taxonomy" id="591449"/>
    <lineage>
        <taxon>Eukaryota</taxon>
        <taxon>Metazoa</taxon>
        <taxon>Ecdysozoa</taxon>
        <taxon>Nematoda</taxon>
        <taxon>Chromadorea</taxon>
        <taxon>Rhabditida</taxon>
        <taxon>Tylenchina</taxon>
        <taxon>Panagrolaimomorpha</taxon>
        <taxon>Panagrolaimoidea</taxon>
        <taxon>Panagrolaimidae</taxon>
        <taxon>Panagrolaimus</taxon>
    </lineage>
</organism>
<name>A0AC34Q8G1_9BILA</name>
<accession>A0AC34Q8G1</accession>
<protein>
    <submittedName>
        <fullName evidence="2">Hyaluronan/mRNA-binding protein domain-containing protein</fullName>
    </submittedName>
</protein>
<evidence type="ECO:0000313" key="2">
    <source>
        <dbReference type="WBParaSite" id="JU765_v2.g13985.t1"/>
    </source>
</evidence>
<sequence>MCQRTRTWLDHQKLAAMVEYGVAVTNKFCMLSDDEGADPSKILEKAAEIKKQKTAVVKPATVAAPATTLKKPERTTVANKENEGATRGRGNGRGRGQRREGGEREGGNRERREFGDRERREGGDRERREGGDRERREGGERREGERGRGRGGNRGERRPRPPRENPTDAEVPVEGGEERPEGEKPHHGGRGGRGGFRRGGVRGDRQNKSGMMHDNSQHVKREGHGTGNWGTIEDELKGETEPLEQEAEKPTENGEAVEVEKEEEKPVGITLAEWKKLHEAENAPSFDVRQPKIDKKLNLVAFKREDEDEKDADDEDDEPAQNEPKKKTVDIAVNFNTGRTFGRGDRGDRRGRGGNFSNRGGDRPKRQGNRNNQDHLRRRISTTTTELNVYDLICFFFLLLFDTLLPLSLVGCLLLKQKR</sequence>
<evidence type="ECO:0000313" key="1">
    <source>
        <dbReference type="Proteomes" id="UP000887576"/>
    </source>
</evidence>
<dbReference type="Proteomes" id="UP000887576">
    <property type="component" value="Unplaced"/>
</dbReference>
<reference evidence="2" key="1">
    <citation type="submission" date="2022-11" db="UniProtKB">
        <authorList>
            <consortium name="WormBaseParasite"/>
        </authorList>
    </citation>
    <scope>IDENTIFICATION</scope>
</reference>
<proteinExistence type="predicted"/>